<dbReference type="InterPro" id="IPR050482">
    <property type="entry name" value="Sensor_HK_TwoCompSys"/>
</dbReference>
<dbReference type="Gene3D" id="3.30.565.10">
    <property type="entry name" value="Histidine kinase-like ATPase, C-terminal domain"/>
    <property type="match status" value="1"/>
</dbReference>
<dbReference type="EC" id="2.7.13.3" evidence="2"/>
<reference evidence="6" key="1">
    <citation type="submission" date="2018-06" db="EMBL/GenBank/DDBJ databases">
        <authorList>
            <person name="Zhirakovskaya E."/>
        </authorList>
    </citation>
    <scope>NUCLEOTIDE SEQUENCE</scope>
</reference>
<name>A0A3B0XL79_9ZZZZ</name>
<proteinExistence type="predicted"/>
<evidence type="ECO:0000259" key="5">
    <source>
        <dbReference type="Pfam" id="PF02518"/>
    </source>
</evidence>
<dbReference type="AlphaFoldDB" id="A0A3B0XL79"/>
<evidence type="ECO:0000256" key="2">
    <source>
        <dbReference type="ARBA" id="ARBA00012438"/>
    </source>
</evidence>
<dbReference type="GO" id="GO:0004673">
    <property type="term" value="F:protein histidine kinase activity"/>
    <property type="evidence" value="ECO:0007669"/>
    <property type="project" value="UniProtKB-EC"/>
</dbReference>
<dbReference type="Pfam" id="PF02518">
    <property type="entry name" value="HATPase_c"/>
    <property type="match status" value="1"/>
</dbReference>
<protein>
    <recommendedName>
        <fullName evidence="2">histidine kinase</fullName>
        <ecNumber evidence="2">2.7.13.3</ecNumber>
    </recommendedName>
</protein>
<accession>A0A3B0XL79</accession>
<dbReference type="InterPro" id="IPR036890">
    <property type="entry name" value="HATPase_C_sf"/>
</dbReference>
<evidence type="ECO:0000256" key="3">
    <source>
        <dbReference type="ARBA" id="ARBA00022679"/>
    </source>
</evidence>
<sequence length="308" mass="34912">MLKSLEKNLPFLIEEFSSRGVAIETRWKSILMRFFPCCSLILSGENINKCQLGQQQTQLIVPSISLELGYIITRSDIRILFDEEDLELANSLFKLTQQFVNIEDAVEIGASVERKRIARDLHDDVAARMLTLIHMLKDDKSIAIARSILKSLRNSIYALDNKSTATILDAINDVRAELQDRLNPIGMQLIWHQTDKFEGLSFTPRQHINLNRMLHEIATNIIKHAQANFMEVIIDIDQQHFTVEVSDNGQGFDIKTCIPGKGINNVTTRARELGGNAGWFNLTDKETGQNKGSCVRINFLVTDVTEEQ</sequence>
<dbReference type="SUPFAM" id="SSF55874">
    <property type="entry name" value="ATPase domain of HSP90 chaperone/DNA topoisomerase II/histidine kinase"/>
    <property type="match status" value="1"/>
</dbReference>
<dbReference type="GO" id="GO:0000160">
    <property type="term" value="P:phosphorelay signal transduction system"/>
    <property type="evidence" value="ECO:0007669"/>
    <property type="project" value="UniProtKB-KW"/>
</dbReference>
<keyword evidence="4" id="KW-0418">Kinase</keyword>
<dbReference type="PANTHER" id="PTHR24421">
    <property type="entry name" value="NITRATE/NITRITE SENSOR PROTEIN NARX-RELATED"/>
    <property type="match status" value="1"/>
</dbReference>
<evidence type="ECO:0000256" key="1">
    <source>
        <dbReference type="ARBA" id="ARBA00000085"/>
    </source>
</evidence>
<dbReference type="InterPro" id="IPR003594">
    <property type="entry name" value="HATPase_dom"/>
</dbReference>
<organism evidence="6">
    <name type="scientific">hydrothermal vent metagenome</name>
    <dbReference type="NCBI Taxonomy" id="652676"/>
    <lineage>
        <taxon>unclassified sequences</taxon>
        <taxon>metagenomes</taxon>
        <taxon>ecological metagenomes</taxon>
    </lineage>
</organism>
<comment type="catalytic activity">
    <reaction evidence="1">
        <text>ATP + protein L-histidine = ADP + protein N-phospho-L-histidine.</text>
        <dbReference type="EC" id="2.7.13.3"/>
    </reaction>
</comment>
<gene>
    <name evidence="6" type="ORF">MNBD_GAMMA09-51</name>
</gene>
<evidence type="ECO:0000256" key="4">
    <source>
        <dbReference type="ARBA" id="ARBA00022777"/>
    </source>
</evidence>
<evidence type="ECO:0000313" key="6">
    <source>
        <dbReference type="EMBL" id="VAW69235.1"/>
    </source>
</evidence>
<dbReference type="EMBL" id="UOFI01000149">
    <property type="protein sequence ID" value="VAW69235.1"/>
    <property type="molecule type" value="Genomic_DNA"/>
</dbReference>
<keyword evidence="3" id="KW-0808">Transferase</keyword>
<dbReference type="PANTHER" id="PTHR24421:SF10">
    <property type="entry name" value="NITRATE_NITRITE SENSOR PROTEIN NARQ"/>
    <property type="match status" value="1"/>
</dbReference>
<feature type="domain" description="Histidine kinase/HSP90-like ATPase" evidence="5">
    <location>
        <begin position="209"/>
        <end position="256"/>
    </location>
</feature>